<dbReference type="GO" id="GO:0003677">
    <property type="term" value="F:DNA binding"/>
    <property type="evidence" value="ECO:0007669"/>
    <property type="project" value="UniProtKB-KW"/>
</dbReference>
<dbReference type="InterPro" id="IPR015424">
    <property type="entry name" value="PyrdxlP-dep_Trfase"/>
</dbReference>
<dbReference type="SMART" id="SM00345">
    <property type="entry name" value="HTH_GNTR"/>
    <property type="match status" value="1"/>
</dbReference>
<dbReference type="InterPro" id="IPR000524">
    <property type="entry name" value="Tscrpt_reg_HTH_GntR"/>
</dbReference>
<evidence type="ECO:0000313" key="8">
    <source>
        <dbReference type="Proteomes" id="UP000237752"/>
    </source>
</evidence>
<dbReference type="PRINTS" id="PR00035">
    <property type="entry name" value="HTHGNTR"/>
</dbReference>
<dbReference type="Gene3D" id="3.40.640.10">
    <property type="entry name" value="Type I PLP-dependent aspartate aminotransferase-like (Major domain)"/>
    <property type="match status" value="1"/>
</dbReference>
<dbReference type="InterPro" id="IPR051446">
    <property type="entry name" value="HTH_trans_reg/aminotransferase"/>
</dbReference>
<organism evidence="7 8">
    <name type="scientific">Antricoccus suffuscus</name>
    <dbReference type="NCBI Taxonomy" id="1629062"/>
    <lineage>
        <taxon>Bacteria</taxon>
        <taxon>Bacillati</taxon>
        <taxon>Actinomycetota</taxon>
        <taxon>Actinomycetes</taxon>
        <taxon>Geodermatophilales</taxon>
        <taxon>Antricoccaceae</taxon>
        <taxon>Antricoccus</taxon>
    </lineage>
</organism>
<evidence type="ECO:0000259" key="6">
    <source>
        <dbReference type="PROSITE" id="PS50949"/>
    </source>
</evidence>
<keyword evidence="5" id="KW-0804">Transcription</keyword>
<keyword evidence="7" id="KW-0808">Transferase</keyword>
<dbReference type="Gene3D" id="1.10.10.10">
    <property type="entry name" value="Winged helix-like DNA-binding domain superfamily/Winged helix DNA-binding domain"/>
    <property type="match status" value="1"/>
</dbReference>
<dbReference type="GO" id="GO:0003700">
    <property type="term" value="F:DNA-binding transcription factor activity"/>
    <property type="evidence" value="ECO:0007669"/>
    <property type="project" value="InterPro"/>
</dbReference>
<dbReference type="SUPFAM" id="SSF46785">
    <property type="entry name" value="Winged helix' DNA-binding domain"/>
    <property type="match status" value="1"/>
</dbReference>
<evidence type="ECO:0000256" key="3">
    <source>
        <dbReference type="ARBA" id="ARBA00023015"/>
    </source>
</evidence>
<protein>
    <submittedName>
        <fullName evidence="7">GntR family transcriptional regulator/MocR family aminotransferase</fullName>
    </submittedName>
</protein>
<dbReference type="Proteomes" id="UP000237752">
    <property type="component" value="Unassembled WGS sequence"/>
</dbReference>
<dbReference type="AlphaFoldDB" id="A0A2T0ZYV5"/>
<dbReference type="CDD" id="cd07377">
    <property type="entry name" value="WHTH_GntR"/>
    <property type="match status" value="1"/>
</dbReference>
<keyword evidence="4" id="KW-0238">DNA-binding</keyword>
<dbReference type="PANTHER" id="PTHR46577:SF1">
    <property type="entry name" value="HTH-TYPE TRANSCRIPTIONAL REGULATORY PROTEIN GABR"/>
    <property type="match status" value="1"/>
</dbReference>
<gene>
    <name evidence="7" type="ORF">CLV47_10911</name>
</gene>
<dbReference type="Pfam" id="PF00392">
    <property type="entry name" value="GntR"/>
    <property type="match status" value="1"/>
</dbReference>
<feature type="domain" description="HTH gntR-type" evidence="6">
    <location>
        <begin position="7"/>
        <end position="75"/>
    </location>
</feature>
<dbReference type="InterPro" id="IPR036390">
    <property type="entry name" value="WH_DNA-bd_sf"/>
</dbReference>
<dbReference type="InterPro" id="IPR015421">
    <property type="entry name" value="PyrdxlP-dep_Trfase_major"/>
</dbReference>
<dbReference type="InterPro" id="IPR036388">
    <property type="entry name" value="WH-like_DNA-bd_sf"/>
</dbReference>
<evidence type="ECO:0000313" key="7">
    <source>
        <dbReference type="EMBL" id="PRZ41464.1"/>
    </source>
</evidence>
<dbReference type="GO" id="GO:0008483">
    <property type="term" value="F:transaminase activity"/>
    <property type="evidence" value="ECO:0007669"/>
    <property type="project" value="UniProtKB-KW"/>
</dbReference>
<comment type="caution">
    <text evidence="7">The sequence shown here is derived from an EMBL/GenBank/DDBJ whole genome shotgun (WGS) entry which is preliminary data.</text>
</comment>
<keyword evidence="8" id="KW-1185">Reference proteome</keyword>
<keyword evidence="2" id="KW-0663">Pyridoxal phosphate</keyword>
<dbReference type="PROSITE" id="PS50949">
    <property type="entry name" value="HTH_GNTR"/>
    <property type="match status" value="1"/>
</dbReference>
<evidence type="ECO:0000256" key="2">
    <source>
        <dbReference type="ARBA" id="ARBA00022898"/>
    </source>
</evidence>
<proteinExistence type="inferred from homology"/>
<keyword evidence="7" id="KW-0032">Aminotransferase</keyword>
<dbReference type="OrthoDB" id="5415143at2"/>
<dbReference type="Pfam" id="PF00155">
    <property type="entry name" value="Aminotran_1_2"/>
    <property type="match status" value="1"/>
</dbReference>
<dbReference type="GO" id="GO:0030170">
    <property type="term" value="F:pyridoxal phosphate binding"/>
    <property type="evidence" value="ECO:0007669"/>
    <property type="project" value="InterPro"/>
</dbReference>
<name>A0A2T0ZYV5_9ACTN</name>
<evidence type="ECO:0000256" key="1">
    <source>
        <dbReference type="ARBA" id="ARBA00005384"/>
    </source>
</evidence>
<accession>A0A2T0ZYV5</accession>
<dbReference type="InterPro" id="IPR004839">
    <property type="entry name" value="Aminotransferase_I/II_large"/>
</dbReference>
<dbReference type="PANTHER" id="PTHR46577">
    <property type="entry name" value="HTH-TYPE TRANSCRIPTIONAL REGULATORY PROTEIN GABR"/>
    <property type="match status" value="1"/>
</dbReference>
<evidence type="ECO:0000256" key="5">
    <source>
        <dbReference type="ARBA" id="ARBA00023163"/>
    </source>
</evidence>
<dbReference type="RefSeq" id="WP_106349227.1">
    <property type="nucleotide sequence ID" value="NZ_PVUE01000009.1"/>
</dbReference>
<comment type="similarity">
    <text evidence="1">In the C-terminal section; belongs to the class-I pyridoxal-phosphate-dependent aminotransferase family.</text>
</comment>
<reference evidence="7 8" key="1">
    <citation type="submission" date="2018-03" db="EMBL/GenBank/DDBJ databases">
        <title>Genomic Encyclopedia of Archaeal and Bacterial Type Strains, Phase II (KMG-II): from individual species to whole genera.</title>
        <authorList>
            <person name="Goeker M."/>
        </authorList>
    </citation>
    <scope>NUCLEOTIDE SEQUENCE [LARGE SCALE GENOMIC DNA]</scope>
    <source>
        <strain evidence="7 8">DSM 100065</strain>
    </source>
</reference>
<keyword evidence="3" id="KW-0805">Transcription regulation</keyword>
<evidence type="ECO:0000256" key="4">
    <source>
        <dbReference type="ARBA" id="ARBA00023125"/>
    </source>
</evidence>
<dbReference type="CDD" id="cd00609">
    <property type="entry name" value="AAT_like"/>
    <property type="match status" value="1"/>
</dbReference>
<dbReference type="SUPFAM" id="SSF53383">
    <property type="entry name" value="PLP-dependent transferases"/>
    <property type="match status" value="1"/>
</dbReference>
<sequence length="478" mass="52030">MGRTSAESLVHQVQRIIERQIISRTLGPAGRLPSSRLLAAQLGVSRSTVVAALDLLVAQGYVESRPRSGLFVNPELLRIPTGSTSSADGTAPDRWDKLLPAVRTATRTGSEPSWWHAPYPFITGQSDPRMFPRSAWLRALRDALDADHLVWSTAEHGGDDPLLAEQICGRIAAIRGVDCNPDQVLITLGSQHALSMIADLLTGPGTQAIVEDPGYPDARQILGSHGATVRAGRVDGAGLVVNENLNGADLVYVTPSHQHPTNVTMSVERRIELLEAADAEDFTIVEDDYDSELRYRGAPSPALASLDGTGRTIYLGTFSKFIAPGLRVGFVVADARLIAAMRDRLRLTIRQAPGLMQRALAIFIRNGDYARALAAHRAELSKRWSLLQSELEDQLGWTGNYPPGGTSLWMRAPDRIDWRQVAVHARVHGVLLEPPAEHWAEPQAPLRHLRLGFAAIPLRQIPGGIRELAAAYRIVADG</sequence>
<dbReference type="EMBL" id="PVUE01000009">
    <property type="protein sequence ID" value="PRZ41464.1"/>
    <property type="molecule type" value="Genomic_DNA"/>
</dbReference>